<accession>A0A0D3GYF3</accession>
<dbReference type="AlphaFoldDB" id="A0A0D3GYF3"/>
<sequence>MVSKTGEVSAFLFQPQNSEMKDIQIDHLCKNKLDGFYCFGANLSAIVSRSSCIIIEDEHVCDSCGSEHGVRTASRVSVKCPHSPLPPAAAAAAARHPHTSGSSNRQPQQNALPAAAAAAVIADSSNTVSRRRQSAAAAQALLPMVPNPWPVEVALGVAVTVRLAA</sequence>
<evidence type="ECO:0000313" key="2">
    <source>
        <dbReference type="EnsemblPlants" id="OBART08G09000.2"/>
    </source>
</evidence>
<reference evidence="2" key="2">
    <citation type="submission" date="2015-03" db="UniProtKB">
        <authorList>
            <consortium name="EnsemblPlants"/>
        </authorList>
    </citation>
    <scope>IDENTIFICATION</scope>
</reference>
<feature type="region of interest" description="Disordered" evidence="1">
    <location>
        <begin position="87"/>
        <end position="109"/>
    </location>
</feature>
<name>A0A0D3GYF3_9ORYZ</name>
<dbReference type="PaxDb" id="65489-OBART08G09000.2"/>
<keyword evidence="3" id="KW-1185">Reference proteome</keyword>
<dbReference type="EnsemblPlants" id="OBART08G09000.2">
    <property type="protein sequence ID" value="OBART08G09000.2"/>
    <property type="gene ID" value="OBART08G09000"/>
</dbReference>
<evidence type="ECO:0000313" key="3">
    <source>
        <dbReference type="Proteomes" id="UP000026960"/>
    </source>
</evidence>
<dbReference type="Proteomes" id="UP000026960">
    <property type="component" value="Chromosome 8"/>
</dbReference>
<protein>
    <submittedName>
        <fullName evidence="2">Uncharacterized protein</fullName>
    </submittedName>
</protein>
<feature type="compositionally biased region" description="Polar residues" evidence="1">
    <location>
        <begin position="99"/>
        <end position="109"/>
    </location>
</feature>
<reference evidence="2" key="1">
    <citation type="journal article" date="2009" name="Rice">
        <title>De Novo Next Generation Sequencing of Plant Genomes.</title>
        <authorList>
            <person name="Rounsley S."/>
            <person name="Marri P.R."/>
            <person name="Yu Y."/>
            <person name="He R."/>
            <person name="Sisneros N."/>
            <person name="Goicoechea J.L."/>
            <person name="Lee S.J."/>
            <person name="Angelova A."/>
            <person name="Kudrna D."/>
            <person name="Luo M."/>
            <person name="Affourtit J."/>
            <person name="Desany B."/>
            <person name="Knight J."/>
            <person name="Niazi F."/>
            <person name="Egholm M."/>
            <person name="Wing R.A."/>
        </authorList>
    </citation>
    <scope>NUCLEOTIDE SEQUENCE [LARGE SCALE GENOMIC DNA]</scope>
    <source>
        <strain evidence="2">cv. IRGC 105608</strain>
    </source>
</reference>
<evidence type="ECO:0000256" key="1">
    <source>
        <dbReference type="SAM" id="MobiDB-lite"/>
    </source>
</evidence>
<proteinExistence type="predicted"/>
<dbReference type="HOGENOM" id="CLU_137037_0_0_1"/>
<organism evidence="2">
    <name type="scientific">Oryza barthii</name>
    <dbReference type="NCBI Taxonomy" id="65489"/>
    <lineage>
        <taxon>Eukaryota</taxon>
        <taxon>Viridiplantae</taxon>
        <taxon>Streptophyta</taxon>
        <taxon>Embryophyta</taxon>
        <taxon>Tracheophyta</taxon>
        <taxon>Spermatophyta</taxon>
        <taxon>Magnoliopsida</taxon>
        <taxon>Liliopsida</taxon>
        <taxon>Poales</taxon>
        <taxon>Poaceae</taxon>
        <taxon>BOP clade</taxon>
        <taxon>Oryzoideae</taxon>
        <taxon>Oryzeae</taxon>
        <taxon>Oryzinae</taxon>
        <taxon>Oryza</taxon>
    </lineage>
</organism>
<dbReference type="Gramene" id="OBART08G09000.2">
    <property type="protein sequence ID" value="OBART08G09000.2"/>
    <property type="gene ID" value="OBART08G09000"/>
</dbReference>